<sequence>MQNENSEITSTIGTSNGSTSSPSSAKISNTSGHDNSARGLKSNPYTSTPNPDPSSPHLYHSLSHSEDAGYTTSEIDDENETITITEPSGQVTSGNVATVSFPHNHFDDFTIEQIRSSGILVATENNVASGERITHLLHPEDYPPGSSNVDTSTSEQTETSPNAASLPRSQRTIRFRSRVRITSGVGKNHARHARRSSSDAGSGSDVLSRARLRALASLSADWGVSRTDSPHDSAVSVATSRSSSISSSISAPIRFREDESPSSGRPSKWGPLGQRVQLFVGQQRAAKQQRLQAGNGQMNGGKKRVVLLYDPASRSYVPSTQPIPPESPEPSSTSYSEESPLLNGYRRNYKSSRGRRFSNGSSNSSTREGYDSHDGRYDGDSDWGSDGYDYETRLNQEIEKVFGPWPGRLLNRHVGICLLLNLFVVN</sequence>
<feature type="compositionally biased region" description="Polar residues" evidence="1">
    <location>
        <begin position="25"/>
        <end position="34"/>
    </location>
</feature>
<evidence type="ECO:0000313" key="3">
    <source>
        <dbReference type="Proteomes" id="UP000297245"/>
    </source>
</evidence>
<protein>
    <submittedName>
        <fullName evidence="2">Uncharacterized protein</fullName>
    </submittedName>
</protein>
<feature type="compositionally biased region" description="Polar residues" evidence="1">
    <location>
        <begin position="145"/>
        <end position="170"/>
    </location>
</feature>
<keyword evidence="3" id="KW-1185">Reference proteome</keyword>
<evidence type="ECO:0000256" key="1">
    <source>
        <dbReference type="SAM" id="MobiDB-lite"/>
    </source>
</evidence>
<feature type="region of interest" description="Disordered" evidence="1">
    <location>
        <begin position="223"/>
        <end position="272"/>
    </location>
</feature>
<feature type="region of interest" description="Disordered" evidence="1">
    <location>
        <begin position="315"/>
        <end position="382"/>
    </location>
</feature>
<feature type="compositionally biased region" description="Low complexity" evidence="1">
    <location>
        <begin position="233"/>
        <end position="251"/>
    </location>
</feature>
<organism evidence="2 3">
    <name type="scientific">Dendrothele bispora (strain CBS 962.96)</name>
    <dbReference type="NCBI Taxonomy" id="1314807"/>
    <lineage>
        <taxon>Eukaryota</taxon>
        <taxon>Fungi</taxon>
        <taxon>Dikarya</taxon>
        <taxon>Basidiomycota</taxon>
        <taxon>Agaricomycotina</taxon>
        <taxon>Agaricomycetes</taxon>
        <taxon>Agaricomycetidae</taxon>
        <taxon>Agaricales</taxon>
        <taxon>Agaricales incertae sedis</taxon>
        <taxon>Dendrothele</taxon>
    </lineage>
</organism>
<proteinExistence type="predicted"/>
<feature type="compositionally biased region" description="Low complexity" evidence="1">
    <location>
        <begin position="329"/>
        <end position="340"/>
    </location>
</feature>
<reference evidence="2 3" key="1">
    <citation type="journal article" date="2019" name="Nat. Ecol. Evol.">
        <title>Megaphylogeny resolves global patterns of mushroom evolution.</title>
        <authorList>
            <person name="Varga T."/>
            <person name="Krizsan K."/>
            <person name="Foldi C."/>
            <person name="Dima B."/>
            <person name="Sanchez-Garcia M."/>
            <person name="Sanchez-Ramirez S."/>
            <person name="Szollosi G.J."/>
            <person name="Szarkandi J.G."/>
            <person name="Papp V."/>
            <person name="Albert L."/>
            <person name="Andreopoulos W."/>
            <person name="Angelini C."/>
            <person name="Antonin V."/>
            <person name="Barry K.W."/>
            <person name="Bougher N.L."/>
            <person name="Buchanan P."/>
            <person name="Buyck B."/>
            <person name="Bense V."/>
            <person name="Catcheside P."/>
            <person name="Chovatia M."/>
            <person name="Cooper J."/>
            <person name="Damon W."/>
            <person name="Desjardin D."/>
            <person name="Finy P."/>
            <person name="Geml J."/>
            <person name="Haridas S."/>
            <person name="Hughes K."/>
            <person name="Justo A."/>
            <person name="Karasinski D."/>
            <person name="Kautmanova I."/>
            <person name="Kiss B."/>
            <person name="Kocsube S."/>
            <person name="Kotiranta H."/>
            <person name="LaButti K.M."/>
            <person name="Lechner B.E."/>
            <person name="Liimatainen K."/>
            <person name="Lipzen A."/>
            <person name="Lukacs Z."/>
            <person name="Mihaltcheva S."/>
            <person name="Morgado L.N."/>
            <person name="Niskanen T."/>
            <person name="Noordeloos M.E."/>
            <person name="Ohm R.A."/>
            <person name="Ortiz-Santana B."/>
            <person name="Ovrebo C."/>
            <person name="Racz N."/>
            <person name="Riley R."/>
            <person name="Savchenko A."/>
            <person name="Shiryaev A."/>
            <person name="Soop K."/>
            <person name="Spirin V."/>
            <person name="Szebenyi C."/>
            <person name="Tomsovsky M."/>
            <person name="Tulloss R.E."/>
            <person name="Uehling J."/>
            <person name="Grigoriev I.V."/>
            <person name="Vagvolgyi C."/>
            <person name="Papp T."/>
            <person name="Martin F.M."/>
            <person name="Miettinen O."/>
            <person name="Hibbett D.S."/>
            <person name="Nagy L.G."/>
        </authorList>
    </citation>
    <scope>NUCLEOTIDE SEQUENCE [LARGE SCALE GENOMIC DNA]</scope>
    <source>
        <strain evidence="2 3">CBS 962.96</strain>
    </source>
</reference>
<dbReference type="OrthoDB" id="3270420at2759"/>
<dbReference type="AlphaFoldDB" id="A0A4S8LJS4"/>
<feature type="compositionally biased region" description="Basic residues" evidence="1">
    <location>
        <begin position="347"/>
        <end position="356"/>
    </location>
</feature>
<dbReference type="EMBL" id="ML179367">
    <property type="protein sequence ID" value="THU89442.1"/>
    <property type="molecule type" value="Genomic_DNA"/>
</dbReference>
<feature type="region of interest" description="Disordered" evidence="1">
    <location>
        <begin position="136"/>
        <end position="205"/>
    </location>
</feature>
<feature type="region of interest" description="Disordered" evidence="1">
    <location>
        <begin position="1"/>
        <end position="72"/>
    </location>
</feature>
<feature type="compositionally biased region" description="Low complexity" evidence="1">
    <location>
        <begin position="1"/>
        <end position="24"/>
    </location>
</feature>
<name>A0A4S8LJS4_DENBC</name>
<gene>
    <name evidence="2" type="ORF">K435DRAFT_865282</name>
</gene>
<accession>A0A4S8LJS4</accession>
<dbReference type="Proteomes" id="UP000297245">
    <property type="component" value="Unassembled WGS sequence"/>
</dbReference>
<evidence type="ECO:0000313" key="2">
    <source>
        <dbReference type="EMBL" id="THU89442.1"/>
    </source>
</evidence>
<feature type="compositionally biased region" description="Basic and acidic residues" evidence="1">
    <location>
        <begin position="368"/>
        <end position="379"/>
    </location>
</feature>